<evidence type="ECO:0000256" key="17">
    <source>
        <dbReference type="ARBA" id="ARBA00029843"/>
    </source>
</evidence>
<dbReference type="EC" id="2.4.1.173" evidence="4"/>
<dbReference type="OrthoDB" id="10261837at2759"/>
<dbReference type="Pfam" id="PF06722">
    <property type="entry name" value="EryCIII-like_C"/>
    <property type="match status" value="1"/>
</dbReference>
<evidence type="ECO:0000256" key="15">
    <source>
        <dbReference type="ARBA" id="ARBA00023166"/>
    </source>
</evidence>
<keyword evidence="13" id="KW-0443">Lipid metabolism</keyword>
<dbReference type="SMART" id="SM00233">
    <property type="entry name" value="PH"/>
    <property type="match status" value="1"/>
</dbReference>
<dbReference type="FunFam" id="2.30.29.30:FF:000303">
    <property type="entry name" value="Sterol 3-beta-glucosyltransferase"/>
    <property type="match status" value="1"/>
</dbReference>
<dbReference type="FunFam" id="3.40.50.2000:FF:000029">
    <property type="entry name" value="Sterol 3-beta-glucosyltransferase"/>
    <property type="match status" value="1"/>
</dbReference>
<evidence type="ECO:0000256" key="1">
    <source>
        <dbReference type="ARBA" id="ARBA00004170"/>
    </source>
</evidence>
<keyword evidence="14" id="KW-0472">Membrane</keyword>
<keyword evidence="8" id="KW-0328">Glycosyltransferase</keyword>
<evidence type="ECO:0000256" key="7">
    <source>
        <dbReference type="ARBA" id="ARBA00022516"/>
    </source>
</evidence>
<organism evidence="22 23">
    <name type="scientific">Lachancea mirantina</name>
    <dbReference type="NCBI Taxonomy" id="1230905"/>
    <lineage>
        <taxon>Eukaryota</taxon>
        <taxon>Fungi</taxon>
        <taxon>Dikarya</taxon>
        <taxon>Ascomycota</taxon>
        <taxon>Saccharomycotina</taxon>
        <taxon>Saccharomycetes</taxon>
        <taxon>Saccharomycetales</taxon>
        <taxon>Saccharomycetaceae</taxon>
        <taxon>Lachancea</taxon>
    </lineage>
</organism>
<keyword evidence="15" id="KW-1207">Sterol metabolism</keyword>
<dbReference type="SMART" id="SM00568">
    <property type="entry name" value="GRAM"/>
    <property type="match status" value="2"/>
</dbReference>
<evidence type="ECO:0000256" key="14">
    <source>
        <dbReference type="ARBA" id="ARBA00023136"/>
    </source>
</evidence>
<comment type="similarity">
    <text evidence="3">Belongs to the glycosyltransferase 28 family.</text>
</comment>
<evidence type="ECO:0000256" key="20">
    <source>
        <dbReference type="SAM" id="MobiDB-lite"/>
    </source>
</evidence>
<feature type="region of interest" description="Disordered" evidence="20">
    <location>
        <begin position="580"/>
        <end position="613"/>
    </location>
</feature>
<dbReference type="CDD" id="cd13216">
    <property type="entry name" value="PH-GRAM2_AGT26"/>
    <property type="match status" value="1"/>
</dbReference>
<evidence type="ECO:0000256" key="4">
    <source>
        <dbReference type="ARBA" id="ARBA00012650"/>
    </source>
</evidence>
<reference evidence="23" key="1">
    <citation type="submission" date="2016-03" db="EMBL/GenBank/DDBJ databases">
        <authorList>
            <person name="Devillers H."/>
        </authorList>
    </citation>
    <scope>NUCLEOTIDE SEQUENCE [LARGE SCALE GENOMIC DNA]</scope>
</reference>
<dbReference type="InterPro" id="IPR002213">
    <property type="entry name" value="UDP_glucos_trans"/>
</dbReference>
<dbReference type="GO" id="GO:0016126">
    <property type="term" value="P:sterol biosynthetic process"/>
    <property type="evidence" value="ECO:0007669"/>
    <property type="project" value="UniProtKB-KW"/>
</dbReference>
<dbReference type="CDD" id="cd03784">
    <property type="entry name" value="GT1_Gtf-like"/>
    <property type="match status" value="1"/>
</dbReference>
<keyword evidence="11" id="KW-0752">Steroid biosynthesis</keyword>
<evidence type="ECO:0000256" key="5">
    <source>
        <dbReference type="ARBA" id="ARBA00017894"/>
    </source>
</evidence>
<keyword evidence="6" id="KW-0963">Cytoplasm</keyword>
<dbReference type="SUPFAM" id="SSF53756">
    <property type="entry name" value="UDP-Glycosyltransferase/glycogen phosphorylase"/>
    <property type="match status" value="1"/>
</dbReference>
<evidence type="ECO:0000256" key="10">
    <source>
        <dbReference type="ARBA" id="ARBA00022737"/>
    </source>
</evidence>
<evidence type="ECO:0000256" key="2">
    <source>
        <dbReference type="ARBA" id="ARBA00004496"/>
    </source>
</evidence>
<dbReference type="PANTHER" id="PTHR48050:SF25">
    <property type="entry name" value="STEROL 3-BETA-GLUCOSYLTRANSFERASE"/>
    <property type="match status" value="1"/>
</dbReference>
<dbReference type="InterPro" id="IPR004182">
    <property type="entry name" value="GRAM"/>
</dbReference>
<feature type="compositionally biased region" description="Basic and acidic residues" evidence="20">
    <location>
        <begin position="497"/>
        <end position="510"/>
    </location>
</feature>
<dbReference type="FunFam" id="2.30.29.30:FF:000391">
    <property type="entry name" value="Sterol 3-beta-glucosyltransferase"/>
    <property type="match status" value="1"/>
</dbReference>
<evidence type="ECO:0000256" key="9">
    <source>
        <dbReference type="ARBA" id="ARBA00022679"/>
    </source>
</evidence>
<proteinExistence type="inferred from homology"/>
<keyword evidence="23" id="KW-1185">Reference proteome</keyword>
<comment type="catalytic activity">
    <reaction evidence="18">
        <text>ergosterol + UDP-alpha-D-glucose = ergosteryl 3-beta-D-glucoside + UDP + H(+)</text>
        <dbReference type="Rhea" id="RHEA:61836"/>
        <dbReference type="ChEBI" id="CHEBI:15378"/>
        <dbReference type="ChEBI" id="CHEBI:16933"/>
        <dbReference type="ChEBI" id="CHEBI:52973"/>
        <dbReference type="ChEBI" id="CHEBI:58223"/>
        <dbReference type="ChEBI" id="CHEBI:58885"/>
    </reaction>
    <physiologicalReaction direction="left-to-right" evidence="18">
        <dbReference type="Rhea" id="RHEA:61837"/>
    </physiologicalReaction>
</comment>
<evidence type="ECO:0000256" key="18">
    <source>
        <dbReference type="ARBA" id="ARBA00047886"/>
    </source>
</evidence>
<keyword evidence="9" id="KW-0808">Transferase</keyword>
<keyword evidence="12" id="KW-0756">Sterol biosynthesis</keyword>
<dbReference type="GO" id="GO:0005737">
    <property type="term" value="C:cytoplasm"/>
    <property type="evidence" value="ECO:0007669"/>
    <property type="project" value="UniProtKB-SubCell"/>
</dbReference>
<dbReference type="InterPro" id="IPR001849">
    <property type="entry name" value="PH_domain"/>
</dbReference>
<keyword evidence="10" id="KW-0677">Repeat</keyword>
<evidence type="ECO:0000256" key="19">
    <source>
        <dbReference type="ARBA" id="ARBA00049453"/>
    </source>
</evidence>
<evidence type="ECO:0000256" key="8">
    <source>
        <dbReference type="ARBA" id="ARBA00022676"/>
    </source>
</evidence>
<dbReference type="SUPFAM" id="SSF50729">
    <property type="entry name" value="PH domain-like"/>
    <property type="match status" value="1"/>
</dbReference>
<evidence type="ECO:0000256" key="13">
    <source>
        <dbReference type="ARBA" id="ARBA00023098"/>
    </source>
</evidence>
<evidence type="ECO:0000256" key="6">
    <source>
        <dbReference type="ARBA" id="ARBA00022490"/>
    </source>
</evidence>
<feature type="region of interest" description="Disordered" evidence="20">
    <location>
        <begin position="522"/>
        <end position="553"/>
    </location>
</feature>
<dbReference type="GO" id="GO:0005975">
    <property type="term" value="P:carbohydrate metabolic process"/>
    <property type="evidence" value="ECO:0007669"/>
    <property type="project" value="InterPro"/>
</dbReference>
<dbReference type="Gene3D" id="3.40.50.2000">
    <property type="entry name" value="Glycogen Phosphorylase B"/>
    <property type="match status" value="2"/>
</dbReference>
<dbReference type="InterPro" id="IPR011993">
    <property type="entry name" value="PH-like_dom_sf"/>
</dbReference>
<dbReference type="PANTHER" id="PTHR48050">
    <property type="entry name" value="STEROL 3-BETA-GLUCOSYLTRANSFERASE"/>
    <property type="match status" value="1"/>
</dbReference>
<protein>
    <recommendedName>
        <fullName evidence="5">Sterol 3-beta-glucosyltransferase</fullName>
        <ecNumber evidence="4">2.4.1.173</ecNumber>
    </recommendedName>
    <alternativeName>
        <fullName evidence="17">Autophagy-related protein 26</fullName>
    </alternativeName>
</protein>
<dbReference type="EMBL" id="LT598467">
    <property type="protein sequence ID" value="SCU95284.1"/>
    <property type="molecule type" value="Genomic_DNA"/>
</dbReference>
<dbReference type="Gene3D" id="2.30.29.30">
    <property type="entry name" value="Pleckstrin-homology domain (PH domain)/Phosphotyrosine-binding domain (PTB)"/>
    <property type="match status" value="2"/>
</dbReference>
<dbReference type="InterPro" id="IPR048066">
    <property type="entry name" value="ATG26_PH_GRAM1"/>
</dbReference>
<dbReference type="GO" id="GO:0016906">
    <property type="term" value="F:sterol 3-beta-glucosyltransferase activity"/>
    <property type="evidence" value="ECO:0007669"/>
    <property type="project" value="UniProtKB-EC"/>
</dbReference>
<feature type="compositionally biased region" description="Basic and acidic residues" evidence="20">
    <location>
        <begin position="184"/>
        <end position="199"/>
    </location>
</feature>
<dbReference type="Pfam" id="PF03033">
    <property type="entry name" value="Glyco_transf_28"/>
    <property type="match status" value="1"/>
</dbReference>
<keyword evidence="16" id="KW-0753">Steroid metabolism</keyword>
<gene>
    <name evidence="22" type="ORF">LAMI_0F01838G</name>
</gene>
<dbReference type="Pfam" id="PF02893">
    <property type="entry name" value="GRAM"/>
    <property type="match status" value="1"/>
</dbReference>
<dbReference type="GO" id="GO:0016020">
    <property type="term" value="C:membrane"/>
    <property type="evidence" value="ECO:0007669"/>
    <property type="project" value="UniProtKB-SubCell"/>
</dbReference>
<feature type="region of interest" description="Disordered" evidence="20">
    <location>
        <begin position="184"/>
        <end position="207"/>
    </location>
</feature>
<feature type="compositionally biased region" description="Acidic residues" evidence="20">
    <location>
        <begin position="600"/>
        <end position="609"/>
    </location>
</feature>
<dbReference type="Proteomes" id="UP000191024">
    <property type="component" value="Chromosome F"/>
</dbReference>
<feature type="region of interest" description="Disordered" evidence="20">
    <location>
        <begin position="491"/>
        <end position="510"/>
    </location>
</feature>
<evidence type="ECO:0000256" key="11">
    <source>
        <dbReference type="ARBA" id="ARBA00022955"/>
    </source>
</evidence>
<dbReference type="InterPro" id="IPR004276">
    <property type="entry name" value="GlycoTrans_28_N"/>
</dbReference>
<dbReference type="Pfam" id="PF00169">
    <property type="entry name" value="PH"/>
    <property type="match status" value="1"/>
</dbReference>
<comment type="subcellular location">
    <subcellularLocation>
        <location evidence="2">Cytoplasm</location>
    </subcellularLocation>
    <subcellularLocation>
        <location evidence="1">Membrane</location>
        <topology evidence="1">Peripheral membrane protein</topology>
    </subcellularLocation>
</comment>
<evidence type="ECO:0000256" key="16">
    <source>
        <dbReference type="ARBA" id="ARBA00023221"/>
    </source>
</evidence>
<sequence length="1300" mass="146374">MIAYSLVRLASVVKRSFIYVVLYAINKSGFCETLSHLRILWQGVYMITGKIDTVFFKEFCRITCSSYNLNELSLMVFDQSTKNSEEVDFSEGIDDTGSMPARGNEEPNPQVRPLRQSMGSLNIKDDLSPQSDNFLEDELGRDQEDDVARPCGMAKSIVGLLTTASVYAGMGGIDEGQIITEVEDDRKASSGDGLKGDNRQEDDDELAGSMSLSEDDTLFELAIVPTFAGHSNATDGPRSRHSKIYKMLFEKFELDPNVDQMLCSYSCWLLRDVLIQGHIILTECNLLFFAFLPKHDGKTKMSGNLSIVLSIGLGKKRISRYWAVLKDHTLSFFGSPKDLYFPVMTIDLRYAQKVDLCRQDGSPTTEFKIVLENKVFKFKADSDYACRSWCNGLRKQIFAVQNAQDDSLSIKIPLENIVDIDKQKTVADSFTLRIRVLESTDSYAVDDYFLMFLNNSGALLKTAVDKQLANLEMSGSNINFGRNLLPQPDSLESPFTFKDDDRSEAGRGRTIESRRSIFKQVLSPCSRKRDHTQDTEQSPSRSPLKVKERIRSMTDSFKGKQLGKSCIEEDMDVQYFPIEKDSDKSSDEAFPEVGNSMNSESEEAENELDNEAKEEPHFKLINWTPRPIKHMGNMWGAHPVHYLVQNLTLFPEDDKYIAGAKESQTANSRFREHFSLDENESLIAAYYTYLNKNIPIYGKLYVGKSKVCFRSLIPGTKTKMILPIEDMENCYKERGFRFGYFGLVLVIQGHEELFFEFSLRSSRDDAEFIMLKRLDSKISGVKKSVMTLSAEDVLTDQLTKDRALSRDGISKEAKLKLFEDKINAEGYDLPLMIEDNPYYKTSITPKKAYKFGLLTIGSRGDVQPYIALGKGLQKEGHKVTIITHAEFGSWIQSHGIAFREIAGNPAELMALMVQHGSMNVGMLRKASTHFRGWIQELLDTAWEACQNIDILIESPSAMAGIHIAEALNLPYFRAFTMPWTRTRAYPHAFIVPDQKRGGNYNYLTHVLFENIFWKGISGQVNKWRVETLGLEKTNLDLMQQNKVPFLYNISPSIFPPSVDFSEWVKVTGYWFLDEKIDFKVSDELRNFISEARTLGKKLVYIGFGSIVVTDPREMTKAVVDAVVSADVYCILNKGWSERLSPDQAHKVEVGLPACVFNSGSIPHDWLFPQIDAAVHHGGSGTTGAALRAGLPSVIKPFFGDQFFFAGRVEDIGAGISLKKLNSKSLGRALKEVTTNSRLIGKAQQIQKEISNQKGVDTAIGCIYSELEYARSLTTNKANEAKRVLKVTSSPLDEEGSWLMI</sequence>
<comment type="catalytic activity">
    <reaction evidence="19">
        <text>a sterol + UDP-alpha-D-glucose = a sterol 3-beta-D-glucoside + UDP + H(+)</text>
        <dbReference type="Rhea" id="RHEA:22724"/>
        <dbReference type="ChEBI" id="CHEBI:15378"/>
        <dbReference type="ChEBI" id="CHEBI:15889"/>
        <dbReference type="ChEBI" id="CHEBI:37424"/>
        <dbReference type="ChEBI" id="CHEBI:58223"/>
        <dbReference type="ChEBI" id="CHEBI:58885"/>
        <dbReference type="EC" id="2.4.1.173"/>
    </reaction>
    <physiologicalReaction direction="left-to-right" evidence="19">
        <dbReference type="Rhea" id="RHEA:22725"/>
    </physiologicalReaction>
</comment>
<evidence type="ECO:0000313" key="22">
    <source>
        <dbReference type="EMBL" id="SCU95284.1"/>
    </source>
</evidence>
<dbReference type="CDD" id="cd13215">
    <property type="entry name" value="PH-GRAM1_AGT26"/>
    <property type="match status" value="1"/>
</dbReference>
<dbReference type="InterPro" id="IPR010610">
    <property type="entry name" value="EryCIII-like_C"/>
</dbReference>
<dbReference type="FunFam" id="3.40.50.2000:FF:000009">
    <property type="entry name" value="Sterol 3-beta-glucosyltransferase UGT80A2"/>
    <property type="match status" value="1"/>
</dbReference>
<name>A0A1G4JW58_9SACH</name>
<dbReference type="InterPro" id="IPR050426">
    <property type="entry name" value="Glycosyltransferase_28"/>
</dbReference>
<dbReference type="PROSITE" id="PS50003">
    <property type="entry name" value="PH_DOMAIN"/>
    <property type="match status" value="1"/>
</dbReference>
<evidence type="ECO:0000256" key="3">
    <source>
        <dbReference type="ARBA" id="ARBA00006962"/>
    </source>
</evidence>
<keyword evidence="7" id="KW-0444">Lipid biosynthesis</keyword>
<feature type="domain" description="PH" evidence="21">
    <location>
        <begin position="298"/>
        <end position="398"/>
    </location>
</feature>
<accession>A0A1G4JW58</accession>
<evidence type="ECO:0000313" key="23">
    <source>
        <dbReference type="Proteomes" id="UP000191024"/>
    </source>
</evidence>
<evidence type="ECO:0000256" key="12">
    <source>
        <dbReference type="ARBA" id="ARBA00023011"/>
    </source>
</evidence>
<evidence type="ECO:0000259" key="21">
    <source>
        <dbReference type="PROSITE" id="PS50003"/>
    </source>
</evidence>
<dbReference type="STRING" id="1230905.A0A1G4JW58"/>
<dbReference type="InterPro" id="IPR048065">
    <property type="entry name" value="ATG26_PH_GRAM2"/>
</dbReference>